<accession>A0ABN0QEK4</accession>
<name>A0ABN0QEK4_9FLAO</name>
<gene>
    <name evidence="1" type="ORF">FSS13T_21980</name>
</gene>
<reference evidence="1 2" key="1">
    <citation type="submission" date="2013-08" db="EMBL/GenBank/DDBJ databases">
        <title>Flavobacterium saliperosum type strain genome sequencing.</title>
        <authorList>
            <person name="Lee K."/>
            <person name="Yi H."/>
            <person name="Park S."/>
            <person name="Chun J."/>
        </authorList>
    </citation>
    <scope>NUCLEOTIDE SEQUENCE [LARGE SCALE GENOMIC DNA]</scope>
    <source>
        <strain evidence="1 2">S13</strain>
    </source>
</reference>
<dbReference type="Proteomes" id="UP000018234">
    <property type="component" value="Unassembled WGS sequence"/>
</dbReference>
<evidence type="ECO:0000313" key="1">
    <source>
        <dbReference type="EMBL" id="ESU23893.1"/>
    </source>
</evidence>
<keyword evidence="2" id="KW-1185">Reference proteome</keyword>
<comment type="caution">
    <text evidence="1">The sequence shown here is derived from an EMBL/GenBank/DDBJ whole genome shotgun (WGS) entry which is preliminary data.</text>
</comment>
<sequence length="65" mass="7843">MSKIRKKKWFKRLCTDSEKIIPLQPETEKQEPNYCIQQSKHNKWKKEIPLSPDCSVNYLCKSFEL</sequence>
<organism evidence="1 2">
    <name type="scientific">Flavobacterium saliperosum S13</name>
    <dbReference type="NCBI Taxonomy" id="1341155"/>
    <lineage>
        <taxon>Bacteria</taxon>
        <taxon>Pseudomonadati</taxon>
        <taxon>Bacteroidota</taxon>
        <taxon>Flavobacteriia</taxon>
        <taxon>Flavobacteriales</taxon>
        <taxon>Flavobacteriaceae</taxon>
        <taxon>Flavobacterium</taxon>
    </lineage>
</organism>
<protein>
    <submittedName>
        <fullName evidence="1">Uncharacterized protein</fullName>
    </submittedName>
</protein>
<dbReference type="EMBL" id="AVFO01000041">
    <property type="protein sequence ID" value="ESU23893.1"/>
    <property type="molecule type" value="Genomic_DNA"/>
</dbReference>
<evidence type="ECO:0000313" key="2">
    <source>
        <dbReference type="Proteomes" id="UP000018234"/>
    </source>
</evidence>
<proteinExistence type="predicted"/>